<dbReference type="Proteomes" id="UP000010366">
    <property type="component" value="Chromosome"/>
</dbReference>
<feature type="domain" description="WGR" evidence="3">
    <location>
        <begin position="12"/>
        <end position="79"/>
    </location>
</feature>
<evidence type="ECO:0000313" key="5">
    <source>
        <dbReference type="Proteomes" id="UP000010366"/>
    </source>
</evidence>
<reference evidence="4 5" key="1">
    <citation type="submission" date="2012-05" db="EMBL/GenBank/DDBJ databases">
        <title>Finished chromosome of genome of Chamaesiphon sp. PCC 6605.</title>
        <authorList>
            <consortium name="US DOE Joint Genome Institute"/>
            <person name="Gugger M."/>
            <person name="Coursin T."/>
            <person name="Rippka R."/>
            <person name="Tandeau De Marsac N."/>
            <person name="Huntemann M."/>
            <person name="Wei C.-L."/>
            <person name="Han J."/>
            <person name="Detter J.C."/>
            <person name="Han C."/>
            <person name="Tapia R."/>
            <person name="Chen A."/>
            <person name="Kyrpides N."/>
            <person name="Mavromatis K."/>
            <person name="Markowitz V."/>
            <person name="Szeto E."/>
            <person name="Ivanova N."/>
            <person name="Pagani I."/>
            <person name="Pati A."/>
            <person name="Goodwin L."/>
            <person name="Nordberg H.P."/>
            <person name="Cantor M.N."/>
            <person name="Hua S.X."/>
            <person name="Woyke T."/>
            <person name="Kerfeld C.A."/>
        </authorList>
    </citation>
    <scope>NUCLEOTIDE SEQUENCE [LARGE SCALE GENOMIC DNA]</scope>
    <source>
        <strain evidence="5">ATCC 27169 / PCC 6605</strain>
    </source>
</reference>
<gene>
    <name evidence="4" type="ORF">Cha6605_0487</name>
</gene>
<name>K9UBI8_CHAP6</name>
<dbReference type="RefSeq" id="WP_015157970.1">
    <property type="nucleotide sequence ID" value="NC_019697.1"/>
</dbReference>
<dbReference type="EMBL" id="CP003600">
    <property type="protein sequence ID" value="AFY91776.1"/>
    <property type="molecule type" value="Genomic_DNA"/>
</dbReference>
<dbReference type="InterPro" id="IPR011989">
    <property type="entry name" value="ARM-like"/>
</dbReference>
<evidence type="ECO:0000259" key="3">
    <source>
        <dbReference type="Pfam" id="PF05406"/>
    </source>
</evidence>
<sequence>MQLIQRTTLVYQAGSSDKVYEVDLCQVAPDRYMVNYRYGRRGGNLREGAETVTAVPLNEAQRVFDRLIRSKVTKGYREAGTVAPEAVAASVAVPANIDEPDERNRAVLARLMLAVNNRNAITKPKEWKIDRAIWRSGELQLAAATPLLMQLWGNNPLTNYSIAWALGNCGDASAVPMLDAIYRQADTPAHIRRIALEALFKLNPEGAGALRDELIVKLPKPLRELVRQGAATATIIEALQTYLATATPPQFDVLDLLYQIDSEHTRPAVLEIVRHAPFQPNYFQRLRHIFKIAEYRHDAEVFGILVYRLDRTPAFYNSNTYGIYIPNTSEYLRMQNWVRNPKTGQYESTPTGEFQAEMAKSNCRLAYSHKTRDYLRRRVWRSLKTLGELNRSEYVPLAVHILLQYSDLDATPIRESNYWHHTERRNRRISWDKYAAYLAFNHILYTNSPRYELPPSNDVWRCKSTYKIGDPAPNVREEAFPELWEQQPHLLLQLLSESQCQPVHEFAIKAIRTCAEFCQGISIEILMQLLAKPYEVTAQFGFELARSRYQPDNPQTDLILAIANCAYAPARSEAHNWIRTQIDRFITDDRLIAGLIISPEVDTQLFIQQLLCNTIFPADTARTIIGRIIAELLTLDTTRSHIAEHATQTLITCFSVALRAIGLEIVLDLLRHPLPVLQTCGAQILLNHQTQTIDLPPGLIDALLESPVASVRVIGVQLFGQLPDELLIERIELILTLVTHELPEMRSAIRASIQRIAAAHPDFTTTLLDRLIPILLAPEAHEGLHTFISQLLQNDLPNWMAVTSAEITWTLLKSAATASQDLAGKILQVNSTRWADTLATEKIAELTHHEILAIRVAGWQMLEQILPRLRQQPADLLAATVVMASKWEDSRQFGFKLFGELLTPAELSPSVVISICDSNREDVRKFGRDLVGSCFQQQDGLEYLLKFSEHPTTDMQLFASQYLEDYAAGNLDRLQELTPYFTRVLAQVNRARVAKQRIFAFLNSEAIKSEAAAQVVIELLTRQSASIAIGEKARALETLLKIHQLYPQLSVPILVKQVPMKT</sequence>
<dbReference type="InterPro" id="IPR016024">
    <property type="entry name" value="ARM-type_fold"/>
</dbReference>
<dbReference type="STRING" id="1173020.Cha6605_0487"/>
<dbReference type="Gene3D" id="2.20.140.10">
    <property type="entry name" value="WGR domain"/>
    <property type="match status" value="1"/>
</dbReference>
<dbReference type="PATRIC" id="fig|1173020.3.peg.581"/>
<dbReference type="CDD" id="cd07998">
    <property type="entry name" value="WGR_DNA_ligase"/>
    <property type="match status" value="1"/>
</dbReference>
<protein>
    <recommendedName>
        <fullName evidence="3">WGR domain-containing protein</fullName>
    </recommendedName>
</protein>
<dbReference type="KEGG" id="cmp:Cha6605_0487"/>
<dbReference type="OrthoDB" id="435394at2"/>
<keyword evidence="5" id="KW-1185">Reference proteome</keyword>
<proteinExistence type="predicted"/>
<dbReference type="Gene3D" id="1.25.10.10">
    <property type="entry name" value="Leucine-rich Repeat Variant"/>
    <property type="match status" value="1"/>
</dbReference>
<dbReference type="eggNOG" id="COG1413">
    <property type="taxonomic scope" value="Bacteria"/>
</dbReference>
<accession>K9UBI8</accession>
<dbReference type="HOGENOM" id="CLU_010523_0_0_3"/>
<keyword evidence="2" id="KW-0605">Phycobilisome</keyword>
<evidence type="ECO:0000313" key="4">
    <source>
        <dbReference type="EMBL" id="AFY91776.1"/>
    </source>
</evidence>
<keyword evidence="1" id="KW-0042">Antenna complex</keyword>
<evidence type="ECO:0000256" key="1">
    <source>
        <dbReference type="ARBA" id="ARBA00022549"/>
    </source>
</evidence>
<organism evidence="4 5">
    <name type="scientific">Chamaesiphon minutus (strain ATCC 27169 / PCC 6605)</name>
    <dbReference type="NCBI Taxonomy" id="1173020"/>
    <lineage>
        <taxon>Bacteria</taxon>
        <taxon>Bacillati</taxon>
        <taxon>Cyanobacteriota</taxon>
        <taxon>Cyanophyceae</taxon>
        <taxon>Gomontiellales</taxon>
        <taxon>Chamaesiphonaceae</taxon>
        <taxon>Chamaesiphon</taxon>
    </lineage>
</organism>
<evidence type="ECO:0000256" key="2">
    <source>
        <dbReference type="ARBA" id="ARBA00022738"/>
    </source>
</evidence>
<dbReference type="eggNOG" id="COG3831">
    <property type="taxonomic scope" value="Bacteria"/>
</dbReference>
<dbReference type="SUPFAM" id="SSF48371">
    <property type="entry name" value="ARM repeat"/>
    <property type="match status" value="1"/>
</dbReference>
<dbReference type="GO" id="GO:0030089">
    <property type="term" value="C:phycobilisome"/>
    <property type="evidence" value="ECO:0007669"/>
    <property type="project" value="UniProtKB-KW"/>
</dbReference>
<dbReference type="Pfam" id="PF05406">
    <property type="entry name" value="WGR"/>
    <property type="match status" value="1"/>
</dbReference>
<dbReference type="InterPro" id="IPR008893">
    <property type="entry name" value="WGR_domain"/>
</dbReference>
<dbReference type="AlphaFoldDB" id="K9UBI8"/>